<keyword evidence="3" id="KW-1185">Reference proteome</keyword>
<accession>A0A2W7J4L2</accession>
<dbReference type="PANTHER" id="PTHR43194:SF2">
    <property type="entry name" value="PEROXISOMAL MEMBRANE PROTEIN LPX1"/>
    <property type="match status" value="1"/>
</dbReference>
<dbReference type="OrthoDB" id="9804723at2"/>
<dbReference type="PANTHER" id="PTHR43194">
    <property type="entry name" value="HYDROLASE ALPHA/BETA FOLD FAMILY"/>
    <property type="match status" value="1"/>
</dbReference>
<sequence>MEFTAPARRSGWIDRPDCRIAYEVVGEGPPLVFAHGLGGSLMSWWQQVAHFAPRFTCVTFSHRGFFPSTAPAEGPDPTAYAGDLAALVDHLGLPDIRLVCQSMGGWTGVEYALLRPGRVKALVLAATTGTLDPRQMRQPERGQLEAWKHSSAEARASLLARNIHPATGGAMAEAQPALTLLYGQINALSAGLDKEVVRARIHAARKRPPADLTAANCPVLFIPGGRDVVVPPFAAAGVAADVPGARVVPIAEAGHSAYFEHAAAFNAVVEAFLYEVG</sequence>
<evidence type="ECO:0000259" key="1">
    <source>
        <dbReference type="Pfam" id="PF00561"/>
    </source>
</evidence>
<dbReference type="Pfam" id="PF00561">
    <property type="entry name" value="Abhydrolase_1"/>
    <property type="match status" value="1"/>
</dbReference>
<gene>
    <name evidence="2" type="ORF">C8P66_10963</name>
</gene>
<dbReference type="AlphaFoldDB" id="A0A2W7J4L2"/>
<dbReference type="SUPFAM" id="SSF53474">
    <property type="entry name" value="alpha/beta-Hydrolases"/>
    <property type="match status" value="1"/>
</dbReference>
<evidence type="ECO:0000313" key="2">
    <source>
        <dbReference type="EMBL" id="PZW46566.1"/>
    </source>
</evidence>
<dbReference type="Proteomes" id="UP000249688">
    <property type="component" value="Unassembled WGS sequence"/>
</dbReference>
<organism evidence="2 3">
    <name type="scientific">Humitalea rosea</name>
    <dbReference type="NCBI Taxonomy" id="990373"/>
    <lineage>
        <taxon>Bacteria</taxon>
        <taxon>Pseudomonadati</taxon>
        <taxon>Pseudomonadota</taxon>
        <taxon>Alphaproteobacteria</taxon>
        <taxon>Acetobacterales</taxon>
        <taxon>Roseomonadaceae</taxon>
        <taxon>Humitalea</taxon>
    </lineage>
</organism>
<evidence type="ECO:0000313" key="3">
    <source>
        <dbReference type="Proteomes" id="UP000249688"/>
    </source>
</evidence>
<proteinExistence type="predicted"/>
<dbReference type="Gene3D" id="3.40.50.1820">
    <property type="entry name" value="alpha/beta hydrolase"/>
    <property type="match status" value="1"/>
</dbReference>
<dbReference type="InterPro" id="IPR000073">
    <property type="entry name" value="AB_hydrolase_1"/>
</dbReference>
<dbReference type="PRINTS" id="PR00412">
    <property type="entry name" value="EPOXHYDRLASE"/>
</dbReference>
<dbReference type="InterPro" id="IPR000639">
    <property type="entry name" value="Epox_hydrolase-like"/>
</dbReference>
<reference evidence="2 3" key="1">
    <citation type="submission" date="2018-06" db="EMBL/GenBank/DDBJ databases">
        <title>Genomic Encyclopedia of Archaeal and Bacterial Type Strains, Phase II (KMG-II): from individual species to whole genera.</title>
        <authorList>
            <person name="Goeker M."/>
        </authorList>
    </citation>
    <scope>NUCLEOTIDE SEQUENCE [LARGE SCALE GENOMIC DNA]</scope>
    <source>
        <strain evidence="2 3">DSM 24525</strain>
    </source>
</reference>
<protein>
    <submittedName>
        <fullName evidence="2">Pimeloyl-ACP methyl ester carboxylesterase</fullName>
    </submittedName>
</protein>
<dbReference type="InterPro" id="IPR029058">
    <property type="entry name" value="AB_hydrolase_fold"/>
</dbReference>
<dbReference type="RefSeq" id="WP_111397972.1">
    <property type="nucleotide sequence ID" value="NZ_QKYU01000009.1"/>
</dbReference>
<comment type="caution">
    <text evidence="2">The sequence shown here is derived from an EMBL/GenBank/DDBJ whole genome shotgun (WGS) entry which is preliminary data.</text>
</comment>
<dbReference type="EMBL" id="QKYU01000009">
    <property type="protein sequence ID" value="PZW46566.1"/>
    <property type="molecule type" value="Genomic_DNA"/>
</dbReference>
<feature type="domain" description="AB hydrolase-1" evidence="1">
    <location>
        <begin position="29"/>
        <end position="262"/>
    </location>
</feature>
<dbReference type="InterPro" id="IPR050228">
    <property type="entry name" value="Carboxylesterase_BioH"/>
</dbReference>
<name>A0A2W7J4L2_9PROT</name>
<dbReference type="GO" id="GO:0003824">
    <property type="term" value="F:catalytic activity"/>
    <property type="evidence" value="ECO:0007669"/>
    <property type="project" value="InterPro"/>
</dbReference>